<accession>A0A193SBN9</accession>
<evidence type="ECO:0000313" key="1">
    <source>
        <dbReference type="EMBL" id="CVK35525.1"/>
    </source>
</evidence>
<gene>
    <name evidence="1" type="ORF">MCM2015_pMC2_33</name>
</gene>
<name>A0A193SBN9_9ZZZZ</name>
<reference evidence="1" key="1">
    <citation type="journal article" date="2016" name="Sci. Rep.">
        <title>Genomics of high molecular weight plasmids isolated from an on-farm biopurification system.</title>
        <authorList>
            <person name="Martini M.C."/>
            <person name="Wibberg D."/>
            <person name="Lozano M."/>
            <person name="Torres Tejerizo G."/>
            <person name="Albicoro F.J."/>
            <person name="Jaenicke S."/>
            <person name="van Elsas J.D."/>
            <person name="Petroni A."/>
            <person name="Garcillan-Barcia M.P."/>
            <person name="de la Cruz F."/>
            <person name="Schluter A."/>
            <person name="Puhler A."/>
            <person name="Pistorio M."/>
            <person name="Lagares A."/>
            <person name="Del Papa M.F."/>
        </authorList>
    </citation>
    <scope>NUCLEOTIDE SEQUENCE</scope>
    <source>
        <plasmid evidence="1">pMC2</plasmid>
    </source>
</reference>
<organism evidence="1">
    <name type="scientific">biofilter metagenome</name>
    <dbReference type="NCBI Taxonomy" id="1070537"/>
    <lineage>
        <taxon>unclassified sequences</taxon>
        <taxon>metagenomes</taxon>
        <taxon>ecological metagenomes</taxon>
    </lineage>
</organism>
<keyword evidence="1" id="KW-0614">Plasmid</keyword>
<sequence length="98" mass="10685">MPPLPQAGYLFEWLCQAGPASATGMGAIPLPPSELNAWALGAQIQLQSWEFSALLDASRAYCRELHAAADWPPYGDPDLLYDDDIVAERLAQSLDKLL</sequence>
<protein>
    <submittedName>
        <fullName evidence="1">Uncharacterized protein</fullName>
    </submittedName>
</protein>
<proteinExistence type="predicted"/>
<dbReference type="EMBL" id="LT158602">
    <property type="protein sequence ID" value="CVK35525.1"/>
    <property type="molecule type" value="Genomic_DNA"/>
</dbReference>
<geneLocation type="plasmid" evidence="1">
    <name>pMC2</name>
</geneLocation>
<dbReference type="AlphaFoldDB" id="A0A193SBN9"/>